<proteinExistence type="predicted"/>
<reference evidence="2" key="1">
    <citation type="journal article" date="2014" name="Int. J. Syst. Evol. Microbiol.">
        <title>Complete genome sequence of Corynebacterium casei LMG S-19264T (=DSM 44701T), isolated from a smear-ripened cheese.</title>
        <authorList>
            <consortium name="US DOE Joint Genome Institute (JGI-PGF)"/>
            <person name="Walter F."/>
            <person name="Albersmeier A."/>
            <person name="Kalinowski J."/>
            <person name="Ruckert C."/>
        </authorList>
    </citation>
    <scope>NUCLEOTIDE SEQUENCE</scope>
    <source>
        <strain evidence="2">JCM 11219</strain>
    </source>
</reference>
<name>A0A830ECP5_9CREN</name>
<evidence type="ECO:0000313" key="2">
    <source>
        <dbReference type="EMBL" id="GGI86235.1"/>
    </source>
</evidence>
<accession>A0A830ECP5</accession>
<dbReference type="Proteomes" id="UP001060771">
    <property type="component" value="Chromosome"/>
</dbReference>
<keyword evidence="4" id="KW-1185">Reference proteome</keyword>
<dbReference type="GeneID" id="76206898"/>
<dbReference type="RefSeq" id="WP_188604143.1">
    <property type="nucleotide sequence ID" value="NZ_AP026830.1"/>
</dbReference>
<dbReference type="Proteomes" id="UP000657075">
    <property type="component" value="Unassembled WGS sequence"/>
</dbReference>
<gene>
    <name evidence="2" type="ORF">GCM10007112_24040</name>
    <name evidence="1" type="ORF">Vsou_13470</name>
</gene>
<evidence type="ECO:0000313" key="3">
    <source>
        <dbReference type="Proteomes" id="UP000657075"/>
    </source>
</evidence>
<evidence type="ECO:0000313" key="4">
    <source>
        <dbReference type="Proteomes" id="UP001060771"/>
    </source>
</evidence>
<protein>
    <submittedName>
        <fullName evidence="2">Uncharacterized protein</fullName>
    </submittedName>
</protein>
<dbReference type="EMBL" id="AP026830">
    <property type="protein sequence ID" value="BDR92254.1"/>
    <property type="molecule type" value="Genomic_DNA"/>
</dbReference>
<dbReference type="EMBL" id="BMNM01000014">
    <property type="protein sequence ID" value="GGI86235.1"/>
    <property type="molecule type" value="Genomic_DNA"/>
</dbReference>
<reference evidence="1" key="4">
    <citation type="journal article" date="2023" name="Microbiol. Resour. Announc.">
        <title>Complete Genome Sequence of Vulcanisaeta souniana Strain IC-059, a Hyperthermophilic Archaeon Isolated from Hot Spring Water in Japan.</title>
        <authorList>
            <person name="Kato S."/>
            <person name="Itoh T."/>
            <person name="Wu L."/>
            <person name="Ma J."/>
            <person name="Ohkuma M."/>
        </authorList>
    </citation>
    <scope>NUCLEOTIDE SEQUENCE</scope>
    <source>
        <strain evidence="1">JCM 11219</strain>
    </source>
</reference>
<reference evidence="2" key="2">
    <citation type="submission" date="2020-09" db="EMBL/GenBank/DDBJ databases">
        <authorList>
            <person name="Sun Q."/>
            <person name="Ohkuma M."/>
        </authorList>
    </citation>
    <scope>NUCLEOTIDE SEQUENCE</scope>
    <source>
        <strain evidence="2">JCM 11219</strain>
    </source>
</reference>
<dbReference type="AlphaFoldDB" id="A0A830ECP5"/>
<organism evidence="2 3">
    <name type="scientific">Vulcanisaeta souniana JCM 11219</name>
    <dbReference type="NCBI Taxonomy" id="1293586"/>
    <lineage>
        <taxon>Archaea</taxon>
        <taxon>Thermoproteota</taxon>
        <taxon>Thermoprotei</taxon>
        <taxon>Thermoproteales</taxon>
        <taxon>Thermoproteaceae</taxon>
        <taxon>Vulcanisaeta</taxon>
    </lineage>
</organism>
<reference evidence="4" key="3">
    <citation type="submission" date="2022-09" db="EMBL/GenBank/DDBJ databases">
        <title>Complete genome sequence of Vulcanisaeta souniana.</title>
        <authorList>
            <person name="Kato S."/>
            <person name="Itoh T."/>
            <person name="Ohkuma M."/>
        </authorList>
    </citation>
    <scope>NUCLEOTIDE SEQUENCE [LARGE SCALE GENOMIC DNA]</scope>
    <source>
        <strain evidence="4">JCM 11219</strain>
    </source>
</reference>
<evidence type="ECO:0000313" key="1">
    <source>
        <dbReference type="EMBL" id="BDR92254.1"/>
    </source>
</evidence>
<sequence length="92" mass="10155">MPLLKIKAEINSIKDITPLKRLINENDEAYIANEGSEFEEGIIMMPERGLVIHYNGSIIEVITEFGNTSAIKLLRELGAFNIRIGIPGNAGD</sequence>